<feature type="transmembrane region" description="Helical" evidence="1">
    <location>
        <begin position="60"/>
        <end position="77"/>
    </location>
</feature>
<feature type="transmembrane region" description="Helical" evidence="1">
    <location>
        <begin position="216"/>
        <end position="236"/>
    </location>
</feature>
<name>A0A1D3MVD4_BACMY</name>
<dbReference type="GO" id="GO:0080120">
    <property type="term" value="P:CAAX-box protein maturation"/>
    <property type="evidence" value="ECO:0007669"/>
    <property type="project" value="UniProtKB-ARBA"/>
</dbReference>
<feature type="transmembrane region" description="Helical" evidence="1">
    <location>
        <begin position="98"/>
        <end position="117"/>
    </location>
</feature>
<dbReference type="GO" id="GO:0006508">
    <property type="term" value="P:proteolysis"/>
    <property type="evidence" value="ECO:0007669"/>
    <property type="project" value="UniProtKB-KW"/>
</dbReference>
<dbReference type="PATRIC" id="fig|86662.23.peg.5121"/>
<reference evidence="3 4" key="1">
    <citation type="submission" date="2016-05" db="EMBL/GenBank/DDBJ databases">
        <title>Bacillus thuringiensis and Bacillus weihenstephanensis as novel biocontrol agents of wilt causing Verticillium species.</title>
        <authorList>
            <person name="Hollensteiner J."/>
            <person name="Wemheuer F."/>
            <person name="Harting R."/>
            <person name="Kolarzyk A."/>
            <person name="Diaz-Valerio S."/>
            <person name="Poehlein A."/>
            <person name="Brzuszkiewicz E."/>
            <person name="Nesemann K."/>
            <person name="Braus-Stromeyer S."/>
            <person name="Braus G."/>
            <person name="Daniel R."/>
            <person name="Liesegang H."/>
        </authorList>
    </citation>
    <scope>NUCLEOTIDE SEQUENCE [LARGE SCALE GENOMIC DNA]</scope>
    <source>
        <strain evidence="3 4">GOE11</strain>
    </source>
</reference>
<dbReference type="Pfam" id="PF02517">
    <property type="entry name" value="Rce1-like"/>
    <property type="match status" value="1"/>
</dbReference>
<evidence type="ECO:0000259" key="2">
    <source>
        <dbReference type="Pfam" id="PF02517"/>
    </source>
</evidence>
<evidence type="ECO:0000313" key="3">
    <source>
        <dbReference type="EMBL" id="OFD88024.1"/>
    </source>
</evidence>
<keyword evidence="3" id="KW-0645">Protease</keyword>
<keyword evidence="1" id="KW-0472">Membrane</keyword>
<dbReference type="EMBL" id="LXLX01000050">
    <property type="protein sequence ID" value="OFD88024.1"/>
    <property type="molecule type" value="Genomic_DNA"/>
</dbReference>
<dbReference type="PANTHER" id="PTHR36435:SF1">
    <property type="entry name" value="CAAX AMINO TERMINAL PROTEASE FAMILY PROTEIN"/>
    <property type="match status" value="1"/>
</dbReference>
<dbReference type="Proteomes" id="UP000175835">
    <property type="component" value="Unassembled WGS sequence"/>
</dbReference>
<dbReference type="PANTHER" id="PTHR36435">
    <property type="entry name" value="SLR1288 PROTEIN"/>
    <property type="match status" value="1"/>
</dbReference>
<dbReference type="InterPro" id="IPR003675">
    <property type="entry name" value="Rce1/LyrA-like_dom"/>
</dbReference>
<dbReference type="InterPro" id="IPR052710">
    <property type="entry name" value="CAAX_protease"/>
</dbReference>
<feature type="transmembrane region" description="Helical" evidence="1">
    <location>
        <begin position="177"/>
        <end position="210"/>
    </location>
</feature>
<accession>A0A1D3MVD4</accession>
<sequence>MSKTVLEAYSVEERMDNLTYKNLLVMIASILGFLLMGGLFLALALGIFGEEVLRANLEGYYLLLFDAAVVAIVLFAYKPVLHFIKNIWDVSVLKSGKTYLYLLLGFIVIALTQYVMLELFSFESAGQQRDQLGGETLQNSVVQSIIYVLSVAIITPVKEEVLYRGILYRFLEKKYSFLVGIIISSLIFGIFHGGFPITATIMGIVFAMLYKKTQSIVPSIILHIAWNLLVSISMIVSL</sequence>
<dbReference type="RefSeq" id="WP_002112688.1">
    <property type="nucleotide sequence ID" value="NZ_FMJF01000036.1"/>
</dbReference>
<evidence type="ECO:0000256" key="1">
    <source>
        <dbReference type="SAM" id="Phobius"/>
    </source>
</evidence>
<keyword evidence="1" id="KW-0812">Transmembrane</keyword>
<feature type="transmembrane region" description="Helical" evidence="1">
    <location>
        <begin position="137"/>
        <end position="157"/>
    </location>
</feature>
<comment type="caution">
    <text evidence="3">The sequence shown here is derived from an EMBL/GenBank/DDBJ whole genome shotgun (WGS) entry which is preliminary data.</text>
</comment>
<dbReference type="AlphaFoldDB" id="A0A1D3MVD4"/>
<feature type="transmembrane region" description="Helical" evidence="1">
    <location>
        <begin position="23"/>
        <end position="48"/>
    </location>
</feature>
<organism evidence="3 4">
    <name type="scientific">Bacillus mycoides</name>
    <dbReference type="NCBI Taxonomy" id="1405"/>
    <lineage>
        <taxon>Bacteria</taxon>
        <taxon>Bacillati</taxon>
        <taxon>Bacillota</taxon>
        <taxon>Bacilli</taxon>
        <taxon>Bacillales</taxon>
        <taxon>Bacillaceae</taxon>
        <taxon>Bacillus</taxon>
        <taxon>Bacillus cereus group</taxon>
    </lineage>
</organism>
<keyword evidence="3" id="KW-0378">Hydrolase</keyword>
<proteinExistence type="predicted"/>
<dbReference type="GO" id="GO:0004175">
    <property type="term" value="F:endopeptidase activity"/>
    <property type="evidence" value="ECO:0007669"/>
    <property type="project" value="UniProtKB-ARBA"/>
</dbReference>
<gene>
    <name evidence="3" type="ORF">BWGOE11_51220</name>
</gene>
<protein>
    <submittedName>
        <fullName evidence="3">CAAX amino protease</fullName>
    </submittedName>
</protein>
<evidence type="ECO:0000313" key="4">
    <source>
        <dbReference type="Proteomes" id="UP000175835"/>
    </source>
</evidence>
<keyword evidence="1" id="KW-1133">Transmembrane helix</keyword>
<feature type="domain" description="CAAX prenyl protease 2/Lysostaphin resistance protein A-like" evidence="2">
    <location>
        <begin position="143"/>
        <end position="229"/>
    </location>
</feature>